<organism evidence="1 2">
    <name type="scientific">Anthostomella pinea</name>
    <dbReference type="NCBI Taxonomy" id="933095"/>
    <lineage>
        <taxon>Eukaryota</taxon>
        <taxon>Fungi</taxon>
        <taxon>Dikarya</taxon>
        <taxon>Ascomycota</taxon>
        <taxon>Pezizomycotina</taxon>
        <taxon>Sordariomycetes</taxon>
        <taxon>Xylariomycetidae</taxon>
        <taxon>Xylariales</taxon>
        <taxon>Xylariaceae</taxon>
        <taxon>Anthostomella</taxon>
    </lineage>
</organism>
<gene>
    <name evidence="1" type="ORF">KHLLAP_LOCUS1962</name>
</gene>
<reference evidence="1" key="1">
    <citation type="submission" date="2023-10" db="EMBL/GenBank/DDBJ databases">
        <authorList>
            <person name="Hackl T."/>
        </authorList>
    </citation>
    <scope>NUCLEOTIDE SEQUENCE</scope>
</reference>
<sequence length="273" mass="30297">MAGEYQEPEGPVDFSALHGLLGQVLEAHSYPYTAIQMGTSPDHTEDKIMLRIQAICDYHNACVKGRGNSWLKDYATHQPDMNRFREACVVLLQAREKLINIRLRRVARALFEQNHRAAGGSGYRPPTTTQLPEEHEDRSLRFVLRFAGKIDPNLEQAQPQGILMPKDFYHSIERKLGLAGYRMGMNPEALDKLFPLPPDIRQPGRGSVGDGTTNRSANSTVQTCALIPKAPTTGVILYACASRATLPRWSDPITCPTSTDDQPTQHAFPTCAS</sequence>
<keyword evidence="2" id="KW-1185">Reference proteome</keyword>
<protein>
    <submittedName>
        <fullName evidence="1">Uu.00g043470.m01.CDS01</fullName>
    </submittedName>
</protein>
<evidence type="ECO:0000313" key="1">
    <source>
        <dbReference type="EMBL" id="CAJ2501494.1"/>
    </source>
</evidence>
<proteinExistence type="predicted"/>
<dbReference type="Proteomes" id="UP001295740">
    <property type="component" value="Unassembled WGS sequence"/>
</dbReference>
<name>A0AAI8YBU0_9PEZI</name>
<dbReference type="EMBL" id="CAUWAG010000003">
    <property type="protein sequence ID" value="CAJ2501494.1"/>
    <property type="molecule type" value="Genomic_DNA"/>
</dbReference>
<comment type="caution">
    <text evidence="1">The sequence shown here is derived from an EMBL/GenBank/DDBJ whole genome shotgun (WGS) entry which is preliminary data.</text>
</comment>
<evidence type="ECO:0000313" key="2">
    <source>
        <dbReference type="Proteomes" id="UP001295740"/>
    </source>
</evidence>
<dbReference type="AlphaFoldDB" id="A0AAI8YBU0"/>
<accession>A0AAI8YBU0</accession>